<dbReference type="GO" id="GO:0005737">
    <property type="term" value="C:cytoplasm"/>
    <property type="evidence" value="ECO:0007669"/>
    <property type="project" value="UniProtKB-SubCell"/>
</dbReference>
<dbReference type="SUPFAM" id="SSF52029">
    <property type="entry name" value="GroEL apical domain-like"/>
    <property type="match status" value="1"/>
</dbReference>
<evidence type="ECO:0000256" key="9">
    <source>
        <dbReference type="RuleBase" id="RU004187"/>
    </source>
</evidence>
<protein>
    <recommendedName>
        <fullName evidence="12">Chaperonin</fullName>
    </recommendedName>
</protein>
<evidence type="ECO:0000256" key="5">
    <source>
        <dbReference type="ARBA" id="ARBA00022741"/>
    </source>
</evidence>
<comment type="subunit">
    <text evidence="3">Heterooligomeric complex of about 850 to 900 kDa that forms two stacked rings, 12 to 16 nm in diameter.</text>
</comment>
<dbReference type="SUPFAM" id="SSF48592">
    <property type="entry name" value="GroEL equatorial domain-like"/>
    <property type="match status" value="1"/>
</dbReference>
<comment type="caution">
    <text evidence="10">The sequence shown here is derived from an EMBL/GenBank/DDBJ whole genome shotgun (WGS) entry which is preliminary data.</text>
</comment>
<keyword evidence="6 9" id="KW-0067">ATP-binding</keyword>
<evidence type="ECO:0008006" key="12">
    <source>
        <dbReference type="Google" id="ProtNLM"/>
    </source>
</evidence>
<dbReference type="Gene3D" id="1.10.560.10">
    <property type="entry name" value="GroEL-like equatorial domain"/>
    <property type="match status" value="1"/>
</dbReference>
<comment type="similarity">
    <text evidence="2 9">Belongs to the TCP-1 chaperonin family.</text>
</comment>
<dbReference type="InterPro" id="IPR027413">
    <property type="entry name" value="GROEL-like_equatorial_sf"/>
</dbReference>
<dbReference type="FunFam" id="3.50.7.10:FF:000004">
    <property type="entry name" value="T-complex protein 1 subunit zeta"/>
    <property type="match status" value="1"/>
</dbReference>
<dbReference type="InterPro" id="IPR027410">
    <property type="entry name" value="TCP-1-like_intermed_sf"/>
</dbReference>
<evidence type="ECO:0000256" key="7">
    <source>
        <dbReference type="ARBA" id="ARBA00023186"/>
    </source>
</evidence>
<dbReference type="InterPro" id="IPR017998">
    <property type="entry name" value="Chaperone_TCP-1"/>
</dbReference>
<dbReference type="InterPro" id="IPR027409">
    <property type="entry name" value="GroEL-like_apical_dom_sf"/>
</dbReference>
<keyword evidence="7 9" id="KW-0143">Chaperone</keyword>
<sequence>MAIRMVNPNAEVLNKSAALHMTINAAKGLQEVLKTNLGPKGTIKMLVGGSGDIKLTKDGNTLLKEMQIQNPTAIMIARTAVAQDDISGDGTTSTVLLIGELMKQSERFISEGMHPRVLVDGFEIAKKATLEYLEKFKTPVVTEGTPDKEVISMVARTTLRTKLYEELADKITEYVVNAVLCIRKPDEPIDLFMVEIMHMRHKMDTDTKLVEGLVLDHGARHPDMPKRLENCYILTCNVSLEYEKSEVNAGFFYHDAEQREKMVAAERRSVDEKVRKVIALKKKVCDGTEKTFCVINQKGIDPISLDLLAKEGIIGLRRAKRRNMERLVLACGGEAVNSVEDLTPDVLGYAGLVYEHVLGEEKYTFIEGVKNPHSCTILIKGPNDHTIAQIKDAVRDGLRAVKNVIEDQALVLGAGAFEVGARQYLMNTVKKTVEGRAQLGVEAFADALLVIPKTLAENSGLDTQDVLITLQSEHDKGNVVGLNHNTGEPMDPHMEGVFDNYSVKKQIINSAPVIAAQLLLVDEVIRAGRNMRKPQ</sequence>
<evidence type="ECO:0000256" key="3">
    <source>
        <dbReference type="ARBA" id="ARBA00011531"/>
    </source>
</evidence>
<keyword evidence="4" id="KW-0963">Cytoplasm</keyword>
<dbReference type="PROSITE" id="PS00750">
    <property type="entry name" value="TCP1_1"/>
    <property type="match status" value="1"/>
</dbReference>
<name>A0ABD1XL80_9MARC</name>
<keyword evidence="11" id="KW-1185">Reference proteome</keyword>
<evidence type="ECO:0000256" key="1">
    <source>
        <dbReference type="ARBA" id="ARBA00004496"/>
    </source>
</evidence>
<dbReference type="InterPro" id="IPR002194">
    <property type="entry name" value="Chaperonin_TCP-1_CS"/>
</dbReference>
<keyword evidence="5 9" id="KW-0547">Nucleotide-binding</keyword>
<evidence type="ECO:0000313" key="10">
    <source>
        <dbReference type="EMBL" id="KAL2609468.1"/>
    </source>
</evidence>
<comment type="subcellular location">
    <subcellularLocation>
        <location evidence="1">Cytoplasm</location>
    </subcellularLocation>
</comment>
<dbReference type="FunFam" id="1.10.560.10:FF:000038">
    <property type="entry name" value="Chaperonin containing TCP1 subunit 6B"/>
    <property type="match status" value="1"/>
</dbReference>
<dbReference type="Proteomes" id="UP001605036">
    <property type="component" value="Unassembled WGS sequence"/>
</dbReference>
<dbReference type="FunFam" id="3.30.260.10:FF:000017">
    <property type="entry name" value="T-complex protein 1 subunit zeta"/>
    <property type="match status" value="1"/>
</dbReference>
<dbReference type="PANTHER" id="PTHR11353">
    <property type="entry name" value="CHAPERONIN"/>
    <property type="match status" value="1"/>
</dbReference>
<dbReference type="InterPro" id="IPR053374">
    <property type="entry name" value="TCP-1_chaperonin"/>
</dbReference>
<dbReference type="CDD" id="cd03342">
    <property type="entry name" value="TCP1_zeta"/>
    <property type="match status" value="1"/>
</dbReference>
<evidence type="ECO:0000256" key="8">
    <source>
        <dbReference type="ARBA" id="ARBA00024677"/>
    </source>
</evidence>
<evidence type="ECO:0000256" key="6">
    <source>
        <dbReference type="ARBA" id="ARBA00022840"/>
    </source>
</evidence>
<dbReference type="SUPFAM" id="SSF54849">
    <property type="entry name" value="GroEL-intermediate domain like"/>
    <property type="match status" value="1"/>
</dbReference>
<dbReference type="AlphaFoldDB" id="A0ABD1XL80"/>
<dbReference type="EMBL" id="JBHFFA010000008">
    <property type="protein sequence ID" value="KAL2609468.1"/>
    <property type="molecule type" value="Genomic_DNA"/>
</dbReference>
<dbReference type="InterPro" id="IPR012722">
    <property type="entry name" value="Chap_CCT_zeta"/>
</dbReference>
<evidence type="ECO:0000256" key="4">
    <source>
        <dbReference type="ARBA" id="ARBA00022490"/>
    </source>
</evidence>
<dbReference type="PROSITE" id="PS00751">
    <property type="entry name" value="TCP1_2"/>
    <property type="match status" value="1"/>
</dbReference>
<dbReference type="PRINTS" id="PR00304">
    <property type="entry name" value="TCOMPLEXTCP1"/>
</dbReference>
<dbReference type="Gene3D" id="3.30.260.10">
    <property type="entry name" value="TCP-1-like chaperonin intermediate domain"/>
    <property type="match status" value="1"/>
</dbReference>
<organism evidence="10 11">
    <name type="scientific">Riccia fluitans</name>
    <dbReference type="NCBI Taxonomy" id="41844"/>
    <lineage>
        <taxon>Eukaryota</taxon>
        <taxon>Viridiplantae</taxon>
        <taxon>Streptophyta</taxon>
        <taxon>Embryophyta</taxon>
        <taxon>Marchantiophyta</taxon>
        <taxon>Marchantiopsida</taxon>
        <taxon>Marchantiidae</taxon>
        <taxon>Marchantiales</taxon>
        <taxon>Ricciaceae</taxon>
        <taxon>Riccia</taxon>
    </lineage>
</organism>
<reference evidence="10 11" key="1">
    <citation type="submission" date="2024-09" db="EMBL/GenBank/DDBJ databases">
        <title>Chromosome-scale assembly of Riccia fluitans.</title>
        <authorList>
            <person name="Paukszto L."/>
            <person name="Sawicki J."/>
            <person name="Karawczyk K."/>
            <person name="Piernik-Szablinska J."/>
            <person name="Szczecinska M."/>
            <person name="Mazdziarz M."/>
        </authorList>
    </citation>
    <scope>NUCLEOTIDE SEQUENCE [LARGE SCALE GENOMIC DNA]</scope>
    <source>
        <strain evidence="10">Rf_01</strain>
        <tissue evidence="10">Aerial parts of the thallus</tissue>
    </source>
</reference>
<dbReference type="Pfam" id="PF00118">
    <property type="entry name" value="Cpn60_TCP1"/>
    <property type="match status" value="1"/>
</dbReference>
<dbReference type="FunFam" id="1.10.560.10:FF:000058">
    <property type="entry name" value="T-complex protein 1 subunit zeta"/>
    <property type="match status" value="1"/>
</dbReference>
<comment type="function">
    <text evidence="8">Molecular chaperone; assists the folding of proteins upon ATP hydrolysis. Known to play a role, in vitro, in the folding of actin and tubulin.</text>
</comment>
<dbReference type="NCBIfam" id="NF041083">
    <property type="entry name" value="thermosome_beta"/>
    <property type="match status" value="1"/>
</dbReference>
<accession>A0ABD1XL80</accession>
<proteinExistence type="inferred from homology"/>
<dbReference type="Gene3D" id="3.50.7.10">
    <property type="entry name" value="GroEL"/>
    <property type="match status" value="1"/>
</dbReference>
<dbReference type="NCBIfam" id="TIGR02347">
    <property type="entry name" value="chap_CCT_zeta"/>
    <property type="match status" value="1"/>
</dbReference>
<gene>
    <name evidence="10" type="ORF">R1flu_028041</name>
</gene>
<evidence type="ECO:0000313" key="11">
    <source>
        <dbReference type="Proteomes" id="UP001605036"/>
    </source>
</evidence>
<dbReference type="InterPro" id="IPR002423">
    <property type="entry name" value="Cpn60/GroEL/TCP-1"/>
</dbReference>
<dbReference type="GO" id="GO:0005524">
    <property type="term" value="F:ATP binding"/>
    <property type="evidence" value="ECO:0007669"/>
    <property type="project" value="UniProtKB-KW"/>
</dbReference>
<evidence type="ECO:0000256" key="2">
    <source>
        <dbReference type="ARBA" id="ARBA00008020"/>
    </source>
</evidence>